<evidence type="ECO:0000256" key="2">
    <source>
        <dbReference type="ARBA" id="ARBA00010718"/>
    </source>
</evidence>
<accession>A0A914E5C6</accession>
<dbReference type="SMART" id="SM01057">
    <property type="entry name" value="Carb_anhydrase"/>
    <property type="match status" value="1"/>
</dbReference>
<dbReference type="EC" id="4.2.1.1" evidence="3 8"/>
<dbReference type="GO" id="GO:0008270">
    <property type="term" value="F:zinc ion binding"/>
    <property type="evidence" value="ECO:0007669"/>
    <property type="project" value="UniProtKB-UniRule"/>
</dbReference>
<keyword evidence="6 8" id="KW-0456">Lyase</keyword>
<dbReference type="PROSITE" id="PS00162">
    <property type="entry name" value="ALPHA_CA_1"/>
    <property type="match status" value="1"/>
</dbReference>
<evidence type="ECO:0000256" key="1">
    <source>
        <dbReference type="ARBA" id="ARBA00001947"/>
    </source>
</evidence>
<proteinExistence type="inferred from homology"/>
<dbReference type="SUPFAM" id="SSF51069">
    <property type="entry name" value="Carbonic anhydrase"/>
    <property type="match status" value="1"/>
</dbReference>
<evidence type="ECO:0000256" key="6">
    <source>
        <dbReference type="ARBA" id="ARBA00023239"/>
    </source>
</evidence>
<evidence type="ECO:0000259" key="9">
    <source>
        <dbReference type="PROSITE" id="PS51144"/>
    </source>
</evidence>
<comment type="function">
    <text evidence="8">Reversible hydration of carbon dioxide.</text>
</comment>
<organism evidence="10 11">
    <name type="scientific">Acrobeloides nanus</name>
    <dbReference type="NCBI Taxonomy" id="290746"/>
    <lineage>
        <taxon>Eukaryota</taxon>
        <taxon>Metazoa</taxon>
        <taxon>Ecdysozoa</taxon>
        <taxon>Nematoda</taxon>
        <taxon>Chromadorea</taxon>
        <taxon>Rhabditida</taxon>
        <taxon>Tylenchina</taxon>
        <taxon>Cephalobomorpha</taxon>
        <taxon>Cephaloboidea</taxon>
        <taxon>Cephalobidae</taxon>
        <taxon>Acrobeloides</taxon>
    </lineage>
</organism>
<dbReference type="PANTHER" id="PTHR18952">
    <property type="entry name" value="CARBONIC ANHYDRASE"/>
    <property type="match status" value="1"/>
</dbReference>
<keyword evidence="10" id="KW-1185">Reference proteome</keyword>
<dbReference type="PANTHER" id="PTHR18952:SF141">
    <property type="entry name" value="CARBONIC ANHYDRASE"/>
    <property type="match status" value="1"/>
</dbReference>
<dbReference type="CDD" id="cd00326">
    <property type="entry name" value="alpha_CA"/>
    <property type="match status" value="1"/>
</dbReference>
<dbReference type="Gene3D" id="3.10.200.10">
    <property type="entry name" value="Alpha carbonic anhydrase"/>
    <property type="match status" value="1"/>
</dbReference>
<evidence type="ECO:0000256" key="4">
    <source>
        <dbReference type="ARBA" id="ARBA00022723"/>
    </source>
</evidence>
<evidence type="ECO:0000256" key="3">
    <source>
        <dbReference type="ARBA" id="ARBA00012925"/>
    </source>
</evidence>
<comment type="catalytic activity">
    <reaction evidence="7 8">
        <text>hydrogencarbonate + H(+) = CO2 + H2O</text>
        <dbReference type="Rhea" id="RHEA:10748"/>
        <dbReference type="ChEBI" id="CHEBI:15377"/>
        <dbReference type="ChEBI" id="CHEBI:15378"/>
        <dbReference type="ChEBI" id="CHEBI:16526"/>
        <dbReference type="ChEBI" id="CHEBI:17544"/>
        <dbReference type="EC" id="4.2.1.1"/>
    </reaction>
</comment>
<dbReference type="InterPro" id="IPR018338">
    <property type="entry name" value="Carbonic_anhydrase_a-class_CS"/>
</dbReference>
<dbReference type="InterPro" id="IPR023561">
    <property type="entry name" value="Carbonic_anhydrase_a-class"/>
</dbReference>
<evidence type="ECO:0000256" key="8">
    <source>
        <dbReference type="RuleBase" id="RU367011"/>
    </source>
</evidence>
<comment type="cofactor">
    <cofactor evidence="1 8">
        <name>Zn(2+)</name>
        <dbReference type="ChEBI" id="CHEBI:29105"/>
    </cofactor>
</comment>
<dbReference type="InterPro" id="IPR001148">
    <property type="entry name" value="CA_dom"/>
</dbReference>
<sequence>MAPNTDEWNYDDDGDCGPCHWPVKSMGHAQSPIDFKLSIIKPIKLHDNLKFVRYDKPINGHIVNNGHSIQFLIDSMLAPEIYGGGLGQKYRFVQYHFHWGPNEHEGSEHTVGGLHYAAELHLVHQGVEDPKRFAVLGIFLIIGQDGDTLHAEETVLKKLINSGSSCAMQNVVLNSKLPHNKHSFVRYHGSLTTPPCTECVTWTVFTEPISVTKHQLSLLRHIKDYRGKPVHNNCRPLQKDNDRSIYLAC</sequence>
<evidence type="ECO:0000256" key="7">
    <source>
        <dbReference type="ARBA" id="ARBA00048348"/>
    </source>
</evidence>
<dbReference type="Pfam" id="PF00194">
    <property type="entry name" value="Carb_anhydrase"/>
    <property type="match status" value="1"/>
</dbReference>
<protein>
    <recommendedName>
        <fullName evidence="3 8">Carbonic anhydrase</fullName>
        <ecNumber evidence="3 8">4.2.1.1</ecNumber>
    </recommendedName>
</protein>
<reference evidence="11" key="1">
    <citation type="submission" date="2022-11" db="UniProtKB">
        <authorList>
            <consortium name="WormBaseParasite"/>
        </authorList>
    </citation>
    <scope>IDENTIFICATION</scope>
</reference>
<feature type="domain" description="Alpha-carbonic anhydrase" evidence="9">
    <location>
        <begin position="6"/>
        <end position="249"/>
    </location>
</feature>
<dbReference type="AlphaFoldDB" id="A0A914E5C6"/>
<keyword evidence="5 8" id="KW-0862">Zinc</keyword>
<dbReference type="GO" id="GO:0005737">
    <property type="term" value="C:cytoplasm"/>
    <property type="evidence" value="ECO:0007669"/>
    <property type="project" value="TreeGrafter"/>
</dbReference>
<name>A0A914E5C6_9BILA</name>
<keyword evidence="4 8" id="KW-0479">Metal-binding</keyword>
<evidence type="ECO:0000313" key="11">
    <source>
        <dbReference type="WBParaSite" id="ACRNAN_scaffold5792.g18683.t1"/>
    </source>
</evidence>
<dbReference type="WBParaSite" id="ACRNAN_scaffold5792.g18683.t1">
    <property type="protein sequence ID" value="ACRNAN_scaffold5792.g18683.t1"/>
    <property type="gene ID" value="ACRNAN_scaffold5792.g18683"/>
</dbReference>
<dbReference type="Proteomes" id="UP000887540">
    <property type="component" value="Unplaced"/>
</dbReference>
<evidence type="ECO:0000313" key="10">
    <source>
        <dbReference type="Proteomes" id="UP000887540"/>
    </source>
</evidence>
<dbReference type="GO" id="GO:0004089">
    <property type="term" value="F:carbonate dehydratase activity"/>
    <property type="evidence" value="ECO:0007669"/>
    <property type="project" value="UniProtKB-UniRule"/>
</dbReference>
<comment type="similarity">
    <text evidence="2 8">Belongs to the alpha-carbonic anhydrase family.</text>
</comment>
<dbReference type="InterPro" id="IPR036398">
    <property type="entry name" value="CA_dom_sf"/>
</dbReference>
<evidence type="ECO:0000256" key="5">
    <source>
        <dbReference type="ARBA" id="ARBA00022833"/>
    </source>
</evidence>
<dbReference type="PROSITE" id="PS51144">
    <property type="entry name" value="ALPHA_CA_2"/>
    <property type="match status" value="1"/>
</dbReference>